<feature type="transmembrane region" description="Helical" evidence="1">
    <location>
        <begin position="49"/>
        <end position="68"/>
    </location>
</feature>
<proteinExistence type="predicted"/>
<dbReference type="RefSeq" id="WP_086816481.1">
    <property type="nucleotide sequence ID" value="NZ_BJMM01000011.1"/>
</dbReference>
<evidence type="ECO:0000313" key="3">
    <source>
        <dbReference type="Proteomes" id="UP000319210"/>
    </source>
</evidence>
<evidence type="ECO:0000313" key="2">
    <source>
        <dbReference type="EMBL" id="GEB50197.1"/>
    </source>
</evidence>
<comment type="caution">
    <text evidence="2">The sequence shown here is derived from an EMBL/GenBank/DDBJ whole genome shotgun (WGS) entry which is preliminary data.</text>
</comment>
<organism evidence="2 3">
    <name type="scientific">Streptomyces cacaoi</name>
    <dbReference type="NCBI Taxonomy" id="1898"/>
    <lineage>
        <taxon>Bacteria</taxon>
        <taxon>Bacillati</taxon>
        <taxon>Actinomycetota</taxon>
        <taxon>Actinomycetes</taxon>
        <taxon>Kitasatosporales</taxon>
        <taxon>Streptomycetaceae</taxon>
        <taxon>Streptomyces</taxon>
    </lineage>
</organism>
<keyword evidence="1" id="KW-0812">Transmembrane</keyword>
<sequence length="429" mass="46445">MRFRSRLRSSSALWAAPFSLAIPVLYYLTGASRPAPPVLDDAAVVISAPLYYSYALAYAVTSALAAWESGRLKEWGVRDRAPARSRFRVAAEVLWPVTLLGWLVVLVPVVMALVDHGVRPTETGLRPVWLALLLCAAHAVIGFAVGRLLPKVVAAPVMAIVVWVAVSFPVSFETAWPRHVSGAFLTDLMFGEAATYRALLPHLLLTGSIAAALALCWVRIPHAVLRTGLVVCLAAAGTTSAYAMTHSWGYDPPLLADQAPEVCSGSAPRVCVPRALGGGLRPADQAVRRVLKDFDEAGVRLAPRLVEDDVTQGRAAGFRPSTPDTWRPSLTAGVRAGQPRYVVAMEAVTPPCARPGRRHLMAAQLWAARVTGTDRELRADLDRRRQGDPEEAAVQDRAEAEFRAARRLPAASQPEWYRHELRLACGAGR</sequence>
<reference evidence="2 3" key="1">
    <citation type="submission" date="2019-06" db="EMBL/GenBank/DDBJ databases">
        <title>Whole genome shotgun sequence of Streptomyces cacaoi subsp. cacaoi NBRC 12748.</title>
        <authorList>
            <person name="Hosoyama A."/>
            <person name="Uohara A."/>
            <person name="Ohji S."/>
            <person name="Ichikawa N."/>
        </authorList>
    </citation>
    <scope>NUCLEOTIDE SEQUENCE [LARGE SCALE GENOMIC DNA]</scope>
    <source>
        <strain evidence="2 3">NBRC 12748</strain>
    </source>
</reference>
<evidence type="ECO:0000256" key="1">
    <source>
        <dbReference type="SAM" id="Phobius"/>
    </source>
</evidence>
<dbReference type="EMBL" id="BJMM01000011">
    <property type="protein sequence ID" value="GEB50197.1"/>
    <property type="molecule type" value="Genomic_DNA"/>
</dbReference>
<gene>
    <name evidence="2" type="ORF">SCA03_27480</name>
</gene>
<feature type="transmembrane region" description="Helical" evidence="1">
    <location>
        <begin position="12"/>
        <end position="29"/>
    </location>
</feature>
<dbReference type="Proteomes" id="UP000319210">
    <property type="component" value="Unassembled WGS sequence"/>
</dbReference>
<dbReference type="OrthoDB" id="4280966at2"/>
<feature type="transmembrane region" description="Helical" evidence="1">
    <location>
        <begin position="199"/>
        <end position="218"/>
    </location>
</feature>
<keyword evidence="1" id="KW-1133">Transmembrane helix</keyword>
<keyword evidence="3" id="KW-1185">Reference proteome</keyword>
<name>A0A4Y3QZW3_STRCI</name>
<feature type="transmembrane region" description="Helical" evidence="1">
    <location>
        <begin position="89"/>
        <end position="114"/>
    </location>
</feature>
<feature type="transmembrane region" description="Helical" evidence="1">
    <location>
        <begin position="152"/>
        <end position="172"/>
    </location>
</feature>
<accession>A0A4Y3QZW3</accession>
<protein>
    <submittedName>
        <fullName evidence="2">Uncharacterized protein</fullName>
    </submittedName>
</protein>
<dbReference type="AlphaFoldDB" id="A0A4Y3QZW3"/>
<feature type="transmembrane region" description="Helical" evidence="1">
    <location>
        <begin position="126"/>
        <end position="145"/>
    </location>
</feature>
<keyword evidence="1" id="KW-0472">Membrane</keyword>